<dbReference type="PROSITE" id="PS51318">
    <property type="entry name" value="TAT"/>
    <property type="match status" value="1"/>
</dbReference>
<organism evidence="4 5">
    <name type="scientific">Haloplanus litoreus</name>
    <dbReference type="NCBI Taxonomy" id="767515"/>
    <lineage>
        <taxon>Archaea</taxon>
        <taxon>Methanobacteriati</taxon>
        <taxon>Methanobacteriota</taxon>
        <taxon>Stenosarchaea group</taxon>
        <taxon>Halobacteria</taxon>
        <taxon>Halobacteriales</taxon>
        <taxon>Haloferacaceae</taxon>
        <taxon>Haloplanus</taxon>
    </lineage>
</organism>
<dbReference type="RefSeq" id="WP_379701895.1">
    <property type="nucleotide sequence ID" value="NZ_JBHTAT010000001.1"/>
</dbReference>
<reference evidence="4 5" key="1">
    <citation type="journal article" date="2019" name="Int. J. Syst. Evol. Microbiol.">
        <title>The Global Catalogue of Microorganisms (GCM) 10K type strain sequencing project: providing services to taxonomists for standard genome sequencing and annotation.</title>
        <authorList>
            <consortium name="The Broad Institute Genomics Platform"/>
            <consortium name="The Broad Institute Genome Sequencing Center for Infectious Disease"/>
            <person name="Wu L."/>
            <person name="Ma J."/>
        </authorList>
    </citation>
    <scope>NUCLEOTIDE SEQUENCE [LARGE SCALE GENOMIC DNA]</scope>
    <source>
        <strain evidence="4 5">GX21</strain>
    </source>
</reference>
<name>A0ABD5ZU51_9EURY</name>
<protein>
    <submittedName>
        <fullName evidence="4">PstS family phosphate ABC transporter substrate-binding protein</fullName>
    </submittedName>
</protein>
<dbReference type="InterPro" id="IPR006311">
    <property type="entry name" value="TAT_signal"/>
</dbReference>
<sequence length="391" mass="41668">MTPDPKRVLDEASRRKFLAVTGAGAVTGLAGCGGQSGGSGSGDGSEATETESDGTDATATETESSDDGASNELDMSVLTADGSSTVFPITNMGASYWNSNPEAGDGDYWPESWASEEYDTDMRLADFFAQDYGYEATEQRSVPPFRASVALSHSGTGIEGVMEGRVDIGDASSSAESELAGSDAESELDSFTDHVVGVDGQPIVVSREVADAGVESITIEELRAMYRQEITNWSEVGGPDRDILALGRAEGSGTDTAFRNNVFGDPNAPISPDQRFGQNQQLQQAIAQADNAIAYIALAFVEPDGATPPIDLEIEGTTYSYGENLGAQDYPLSRDLHAYTWEGTSRKEACFINFLLSDFGQETFVRGNNYFALPSDRLSTQREKVAASQFE</sequence>
<evidence type="ECO:0000256" key="2">
    <source>
        <dbReference type="SAM" id="MobiDB-lite"/>
    </source>
</evidence>
<dbReference type="AlphaFoldDB" id="A0ABD5ZU51"/>
<dbReference type="PANTHER" id="PTHR30570:SF1">
    <property type="entry name" value="PHOSPHATE-BINDING PROTEIN PSTS"/>
    <property type="match status" value="1"/>
</dbReference>
<keyword evidence="5" id="KW-1185">Reference proteome</keyword>
<dbReference type="InterPro" id="IPR050811">
    <property type="entry name" value="Phosphate_ABC_transporter"/>
</dbReference>
<dbReference type="Pfam" id="PF12849">
    <property type="entry name" value="PBP_like_2"/>
    <property type="match status" value="1"/>
</dbReference>
<dbReference type="GeneID" id="96952124"/>
<evidence type="ECO:0000256" key="1">
    <source>
        <dbReference type="ARBA" id="ARBA00022729"/>
    </source>
</evidence>
<dbReference type="SUPFAM" id="SSF53850">
    <property type="entry name" value="Periplasmic binding protein-like II"/>
    <property type="match status" value="1"/>
</dbReference>
<comment type="caution">
    <text evidence="4">The sequence shown here is derived from an EMBL/GenBank/DDBJ whole genome shotgun (WGS) entry which is preliminary data.</text>
</comment>
<proteinExistence type="predicted"/>
<feature type="domain" description="PBP" evidence="3">
    <location>
        <begin position="140"/>
        <end position="358"/>
    </location>
</feature>
<evidence type="ECO:0000313" key="5">
    <source>
        <dbReference type="Proteomes" id="UP001596434"/>
    </source>
</evidence>
<dbReference type="PANTHER" id="PTHR30570">
    <property type="entry name" value="PERIPLASMIC PHOSPHATE BINDING COMPONENT OF PHOSPHATE ABC TRANSPORTER"/>
    <property type="match status" value="1"/>
</dbReference>
<feature type="region of interest" description="Disordered" evidence="2">
    <location>
        <begin position="26"/>
        <end position="71"/>
    </location>
</feature>
<dbReference type="PROSITE" id="PS51257">
    <property type="entry name" value="PROKAR_LIPOPROTEIN"/>
    <property type="match status" value="1"/>
</dbReference>
<feature type="compositionally biased region" description="Gly residues" evidence="2">
    <location>
        <begin position="30"/>
        <end position="43"/>
    </location>
</feature>
<evidence type="ECO:0000259" key="3">
    <source>
        <dbReference type="Pfam" id="PF12849"/>
    </source>
</evidence>
<dbReference type="InterPro" id="IPR024370">
    <property type="entry name" value="PBP_domain"/>
</dbReference>
<evidence type="ECO:0000313" key="4">
    <source>
        <dbReference type="EMBL" id="MFC7253836.1"/>
    </source>
</evidence>
<gene>
    <name evidence="4" type="ORF">ACFQKE_00695</name>
</gene>
<keyword evidence="1" id="KW-0732">Signal</keyword>
<dbReference type="Proteomes" id="UP001596434">
    <property type="component" value="Unassembled WGS sequence"/>
</dbReference>
<dbReference type="EMBL" id="JBHTAT010000001">
    <property type="protein sequence ID" value="MFC7253836.1"/>
    <property type="molecule type" value="Genomic_DNA"/>
</dbReference>
<accession>A0ABD5ZU51</accession>
<dbReference type="Gene3D" id="3.40.190.10">
    <property type="entry name" value="Periplasmic binding protein-like II"/>
    <property type="match status" value="2"/>
</dbReference>